<organism evidence="1 2">
    <name type="scientific">Sporothrix bragantina</name>
    <dbReference type="NCBI Taxonomy" id="671064"/>
    <lineage>
        <taxon>Eukaryota</taxon>
        <taxon>Fungi</taxon>
        <taxon>Dikarya</taxon>
        <taxon>Ascomycota</taxon>
        <taxon>Pezizomycotina</taxon>
        <taxon>Sordariomycetes</taxon>
        <taxon>Sordariomycetidae</taxon>
        <taxon>Ophiostomatales</taxon>
        <taxon>Ophiostomataceae</taxon>
        <taxon>Sporothrix</taxon>
    </lineage>
</organism>
<proteinExistence type="predicted"/>
<accession>A0ABP0BA17</accession>
<reference evidence="1 2" key="1">
    <citation type="submission" date="2024-01" db="EMBL/GenBank/DDBJ databases">
        <authorList>
            <person name="Allen C."/>
            <person name="Tagirdzhanova G."/>
        </authorList>
    </citation>
    <scope>NUCLEOTIDE SEQUENCE [LARGE SCALE GENOMIC DNA]</scope>
</reference>
<gene>
    <name evidence="1" type="ORF">SBRCBS47491_002827</name>
</gene>
<comment type="caution">
    <text evidence="1">The sequence shown here is derived from an EMBL/GenBank/DDBJ whole genome shotgun (WGS) entry which is preliminary data.</text>
</comment>
<name>A0ABP0BA17_9PEZI</name>
<sequence length="127" mass="14128">MAAYESPGAYWEAQASHLLRQIEVYASYTAARGPFQPMNILVAGEAAEAADFRDVVQAVAGQIPGLLHRQDRFWHLQVVFSGDPAFAAARGAAVWRGMELDETYCDEFYESGELSDPYAEEEKHVEL</sequence>
<evidence type="ECO:0000313" key="1">
    <source>
        <dbReference type="EMBL" id="CAK7216447.1"/>
    </source>
</evidence>
<evidence type="ECO:0000313" key="2">
    <source>
        <dbReference type="Proteomes" id="UP001642406"/>
    </source>
</evidence>
<protein>
    <submittedName>
        <fullName evidence="1">Uncharacterized protein</fullName>
    </submittedName>
</protein>
<dbReference type="EMBL" id="CAWUHC010000017">
    <property type="protein sequence ID" value="CAK7216447.1"/>
    <property type="molecule type" value="Genomic_DNA"/>
</dbReference>
<dbReference type="Proteomes" id="UP001642406">
    <property type="component" value="Unassembled WGS sequence"/>
</dbReference>
<keyword evidence="2" id="KW-1185">Reference proteome</keyword>